<proteinExistence type="predicted"/>
<dbReference type="OrthoDB" id="9815653at2"/>
<dbReference type="InterPro" id="IPR036390">
    <property type="entry name" value="WH_DNA-bd_sf"/>
</dbReference>
<comment type="caution">
    <text evidence="2">The sequence shown here is derived from an EMBL/GenBank/DDBJ whole genome shotgun (WGS) entry which is preliminary data.</text>
</comment>
<name>A0A0A6UJH5_ACTUT</name>
<dbReference type="STRING" id="1869.MB27_24365"/>
<dbReference type="PANTHER" id="PTHR38600:SF1">
    <property type="entry name" value="TRANSCRIPTIONAL REGULATORY PROTEIN"/>
    <property type="match status" value="1"/>
</dbReference>
<dbReference type="SUPFAM" id="SSF46785">
    <property type="entry name" value="Winged helix' DNA-binding domain"/>
    <property type="match status" value="1"/>
</dbReference>
<gene>
    <name evidence="2" type="ORF">MB27_24365</name>
</gene>
<evidence type="ECO:0000259" key="1">
    <source>
        <dbReference type="PROSITE" id="PS50987"/>
    </source>
</evidence>
<dbReference type="eggNOG" id="COG0640">
    <property type="taxonomic scope" value="Bacteria"/>
</dbReference>
<evidence type="ECO:0000313" key="3">
    <source>
        <dbReference type="Proteomes" id="UP000054537"/>
    </source>
</evidence>
<dbReference type="Proteomes" id="UP000054537">
    <property type="component" value="Unassembled WGS sequence"/>
</dbReference>
<dbReference type="EMBL" id="JRTT01000030">
    <property type="protein sequence ID" value="KHD75223.1"/>
    <property type="molecule type" value="Genomic_DNA"/>
</dbReference>
<dbReference type="RefSeq" id="WP_043527996.1">
    <property type="nucleotide sequence ID" value="NZ_BAABKU010000001.1"/>
</dbReference>
<dbReference type="PROSITE" id="PS50987">
    <property type="entry name" value="HTH_ARSR_2"/>
    <property type="match status" value="1"/>
</dbReference>
<dbReference type="CDD" id="cd00090">
    <property type="entry name" value="HTH_ARSR"/>
    <property type="match status" value="1"/>
</dbReference>
<dbReference type="PRINTS" id="PR00778">
    <property type="entry name" value="HTHARSR"/>
</dbReference>
<dbReference type="InterPro" id="IPR001845">
    <property type="entry name" value="HTH_ArsR_DNA-bd_dom"/>
</dbReference>
<dbReference type="InterPro" id="IPR011991">
    <property type="entry name" value="ArsR-like_HTH"/>
</dbReference>
<dbReference type="GO" id="GO:0003700">
    <property type="term" value="F:DNA-binding transcription factor activity"/>
    <property type="evidence" value="ECO:0007669"/>
    <property type="project" value="InterPro"/>
</dbReference>
<dbReference type="SMART" id="SM00418">
    <property type="entry name" value="HTH_ARSR"/>
    <property type="match status" value="1"/>
</dbReference>
<dbReference type="Pfam" id="PF12840">
    <property type="entry name" value="HTH_20"/>
    <property type="match status" value="1"/>
</dbReference>
<keyword evidence="3" id="KW-1185">Reference proteome</keyword>
<organism evidence="2 3">
    <name type="scientific">Actinoplanes utahensis</name>
    <dbReference type="NCBI Taxonomy" id="1869"/>
    <lineage>
        <taxon>Bacteria</taxon>
        <taxon>Bacillati</taxon>
        <taxon>Actinomycetota</taxon>
        <taxon>Actinomycetes</taxon>
        <taxon>Micromonosporales</taxon>
        <taxon>Micromonosporaceae</taxon>
        <taxon>Actinoplanes</taxon>
    </lineage>
</organism>
<feature type="domain" description="HTH arsR-type" evidence="1">
    <location>
        <begin position="1"/>
        <end position="91"/>
    </location>
</feature>
<evidence type="ECO:0000313" key="2">
    <source>
        <dbReference type="EMBL" id="KHD75223.1"/>
    </source>
</evidence>
<accession>A0A0A6UJH5</accession>
<reference evidence="2 3" key="1">
    <citation type="submission" date="2014-10" db="EMBL/GenBank/DDBJ databases">
        <title>Draft genome sequence of Actinoplanes utahensis NRRL 12052.</title>
        <authorList>
            <person name="Velasco-Bucheli B."/>
            <person name="del Cerro C."/>
            <person name="Hormigo D."/>
            <person name="Garcia J.L."/>
            <person name="Acebal C."/>
            <person name="Arroyo M."/>
            <person name="de la Mata I."/>
        </authorList>
    </citation>
    <scope>NUCLEOTIDE SEQUENCE [LARGE SCALE GENOMIC DNA]</scope>
    <source>
        <strain evidence="2 3">NRRL 12052</strain>
    </source>
</reference>
<dbReference type="AlphaFoldDB" id="A0A0A6UJH5"/>
<dbReference type="Gene3D" id="1.10.10.10">
    <property type="entry name" value="Winged helix-like DNA-binding domain superfamily/Winged helix DNA-binding domain"/>
    <property type="match status" value="1"/>
</dbReference>
<dbReference type="NCBIfam" id="NF033788">
    <property type="entry name" value="HTH_metalloreg"/>
    <property type="match status" value="1"/>
</dbReference>
<sequence length="106" mass="12539">MTDDDRVFKALADPSRRFLLDLLFARDGRTLTELERELEMTRFGVAKHLRVLEEAGLVVVRRSGREKLHYLNPVPIRQIHDRWIDKFTEQHVTALIDLKRTLEEES</sequence>
<dbReference type="InterPro" id="IPR036388">
    <property type="entry name" value="WH-like_DNA-bd_sf"/>
</dbReference>
<dbReference type="PANTHER" id="PTHR38600">
    <property type="entry name" value="TRANSCRIPTIONAL REGULATORY PROTEIN"/>
    <property type="match status" value="1"/>
</dbReference>
<protein>
    <submittedName>
        <fullName evidence="2">ArsR family transcriptional regulator</fullName>
    </submittedName>
</protein>